<dbReference type="PANTHER" id="PTHR34404:SF2">
    <property type="entry name" value="CONSERVED SERINE RICH PROTEIN"/>
    <property type="match status" value="1"/>
</dbReference>
<evidence type="ECO:0000313" key="4">
    <source>
        <dbReference type="Proteomes" id="UP000567293"/>
    </source>
</evidence>
<gene>
    <name evidence="3" type="ORF">HRJ53_25790</name>
</gene>
<feature type="domain" description="Putative regulatory protein FmdB zinc ribbon" evidence="2">
    <location>
        <begin position="1"/>
        <end position="41"/>
    </location>
</feature>
<organism evidence="3 4">
    <name type="scientific">Candidatus Acidiferrum panamense</name>
    <dbReference type="NCBI Taxonomy" id="2741543"/>
    <lineage>
        <taxon>Bacteria</taxon>
        <taxon>Pseudomonadati</taxon>
        <taxon>Acidobacteriota</taxon>
        <taxon>Terriglobia</taxon>
        <taxon>Candidatus Acidiferrales</taxon>
        <taxon>Candidatus Acidiferrum</taxon>
    </lineage>
</organism>
<dbReference type="InterPro" id="IPR013429">
    <property type="entry name" value="Regulatory_FmdB_Zinc_ribbon"/>
</dbReference>
<reference evidence="3" key="1">
    <citation type="submission" date="2020-06" db="EMBL/GenBank/DDBJ databases">
        <title>Legume-microbial interactions unlock mineral nutrients during tropical forest succession.</title>
        <authorList>
            <person name="Epihov D.Z."/>
        </authorList>
    </citation>
    <scope>NUCLEOTIDE SEQUENCE [LARGE SCALE GENOMIC DNA]</scope>
    <source>
        <strain evidence="3">Pan2503</strain>
    </source>
</reference>
<evidence type="ECO:0000259" key="2">
    <source>
        <dbReference type="SMART" id="SM00834"/>
    </source>
</evidence>
<keyword evidence="4" id="KW-1185">Reference proteome</keyword>
<protein>
    <submittedName>
        <fullName evidence="3">Zinc ribbon domain-containing protein</fullName>
    </submittedName>
</protein>
<dbReference type="Gene3D" id="2.20.28.30">
    <property type="entry name" value="RNA polymerase ii, chain L"/>
    <property type="match status" value="1"/>
</dbReference>
<feature type="compositionally biased region" description="Basic and acidic residues" evidence="1">
    <location>
        <begin position="81"/>
        <end position="94"/>
    </location>
</feature>
<dbReference type="EMBL" id="JACDQQ010002487">
    <property type="protein sequence ID" value="MBA0088413.1"/>
    <property type="molecule type" value="Genomic_DNA"/>
</dbReference>
<name>A0A7V8NVS5_9BACT</name>
<proteinExistence type="predicted"/>
<evidence type="ECO:0000313" key="3">
    <source>
        <dbReference type="EMBL" id="MBA0088413.1"/>
    </source>
</evidence>
<dbReference type="Pfam" id="PF09723">
    <property type="entry name" value="Zn_ribbon_8"/>
    <property type="match status" value="1"/>
</dbReference>
<dbReference type="Proteomes" id="UP000567293">
    <property type="component" value="Unassembled WGS sequence"/>
</dbReference>
<comment type="caution">
    <text evidence="3">The sequence shown here is derived from an EMBL/GenBank/DDBJ whole genome shotgun (WGS) entry which is preliminary data.</text>
</comment>
<dbReference type="NCBIfam" id="TIGR02605">
    <property type="entry name" value="CxxC_CxxC_SSSS"/>
    <property type="match status" value="1"/>
</dbReference>
<dbReference type="PANTHER" id="PTHR34404">
    <property type="entry name" value="REGULATORY PROTEIN, FMDB FAMILY"/>
    <property type="match status" value="1"/>
</dbReference>
<evidence type="ECO:0000256" key="1">
    <source>
        <dbReference type="SAM" id="MobiDB-lite"/>
    </source>
</evidence>
<feature type="region of interest" description="Disordered" evidence="1">
    <location>
        <begin position="58"/>
        <end position="100"/>
    </location>
</feature>
<dbReference type="AlphaFoldDB" id="A0A7V8NVS5"/>
<dbReference type="SMART" id="SM00834">
    <property type="entry name" value="CxxC_CXXC_SSSS"/>
    <property type="match status" value="1"/>
</dbReference>
<sequence>MPLYEYKCLKCGRRTEKIENVDGPHLRRCPHCGGKVEPMISAPAIQFKGAGWYVTDYASKTGGGDPDKPAPGATETASKGAETKETGSKDSKEKKSTKKK</sequence>
<accession>A0A7V8NVS5</accession>